<evidence type="ECO:0000256" key="1">
    <source>
        <dbReference type="ARBA" id="ARBA00004141"/>
    </source>
</evidence>
<evidence type="ECO:0000256" key="2">
    <source>
        <dbReference type="ARBA" id="ARBA00022692"/>
    </source>
</evidence>
<feature type="transmembrane region" description="Helical" evidence="6">
    <location>
        <begin position="202"/>
        <end position="222"/>
    </location>
</feature>
<dbReference type="Gene3D" id="1.20.1250.20">
    <property type="entry name" value="MFS general substrate transporter like domains"/>
    <property type="match status" value="1"/>
</dbReference>
<dbReference type="EMBL" id="VCAU01000032">
    <property type="protein sequence ID" value="KAF9889810.1"/>
    <property type="molecule type" value="Genomic_DNA"/>
</dbReference>
<feature type="compositionally biased region" description="Low complexity" evidence="5">
    <location>
        <begin position="7"/>
        <end position="25"/>
    </location>
</feature>
<feature type="transmembrane region" description="Helical" evidence="6">
    <location>
        <begin position="310"/>
        <end position="329"/>
    </location>
</feature>
<keyword evidence="2 6" id="KW-0812">Transmembrane</keyword>
<dbReference type="Pfam" id="PF07690">
    <property type="entry name" value="MFS_1"/>
    <property type="match status" value="1"/>
</dbReference>
<feature type="transmembrane region" description="Helical" evidence="6">
    <location>
        <begin position="388"/>
        <end position="407"/>
    </location>
</feature>
<feature type="transmembrane region" description="Helical" evidence="6">
    <location>
        <begin position="341"/>
        <end position="367"/>
    </location>
</feature>
<keyword evidence="9" id="KW-1185">Reference proteome</keyword>
<keyword evidence="3 6" id="KW-1133">Transmembrane helix</keyword>
<feature type="transmembrane region" description="Helical" evidence="6">
    <location>
        <begin position="413"/>
        <end position="437"/>
    </location>
</feature>
<dbReference type="PANTHER" id="PTHR23502">
    <property type="entry name" value="MAJOR FACILITATOR SUPERFAMILY"/>
    <property type="match status" value="1"/>
</dbReference>
<feature type="domain" description="Major facilitator superfamily (MFS) profile" evidence="7">
    <location>
        <begin position="80"/>
        <end position="506"/>
    </location>
</feature>
<dbReference type="PANTHER" id="PTHR23502:SF47">
    <property type="entry name" value="MAJOR FACILITATOR SUPERFAMILY (MFS) PROFILE DOMAIN-CONTAINING PROTEIN-RELATED"/>
    <property type="match status" value="1"/>
</dbReference>
<sequence length="516" mass="56468">MSPKTNPPTTFTSPYSSSIPASSPPTGEKPLPSVDESEKKPLYNPPNASSPDTDPYLVDWDSPSDPANPSNWPLRQKLAFTLVGCSMIFSVSFSSSIFGPATPATAARFHVSEEVMSLSVALYVAGFAVGPLIFAPLSEIIGHAIPLSVALVGCAVFQIPLALAQNVQTVLVARFCTGAVGSGVLAVGSGMMAELYGPVTRAVAIGFNACMMNMGSTIGPIAGSFIVERYGWRWTGWVTLLVCVVVGLAAPFAIRETSRKRILVLKARRLRRETGDAGFHAKFEQETLTFAILAQKYFTLPMRMFVQEPILIIMTVYLTLVYGTLYLSYQMFSFAFKHRGWSAPVASLPFISVTLGILAAWGTWSLFTMTWYKRQLKIKGSCPPEDRLPPMIMAACILPPALLWFGWSMKTHWAAQVISCFFVGYSLQLIFMSGVVYMVDVYIPRANSAISIHVVVRSVVSASFPLWSTPMYRGIGVEWSATILAVLSAVMIPSPILFRIYGRNIRAWSRFCDPDP</sequence>
<organism evidence="8 9">
    <name type="scientific">Aspergillus nanangensis</name>
    <dbReference type="NCBI Taxonomy" id="2582783"/>
    <lineage>
        <taxon>Eukaryota</taxon>
        <taxon>Fungi</taxon>
        <taxon>Dikarya</taxon>
        <taxon>Ascomycota</taxon>
        <taxon>Pezizomycotina</taxon>
        <taxon>Eurotiomycetes</taxon>
        <taxon>Eurotiomycetidae</taxon>
        <taxon>Eurotiales</taxon>
        <taxon>Aspergillaceae</taxon>
        <taxon>Aspergillus</taxon>
        <taxon>Aspergillus subgen. Circumdati</taxon>
    </lineage>
</organism>
<evidence type="ECO:0000256" key="5">
    <source>
        <dbReference type="SAM" id="MobiDB-lite"/>
    </source>
</evidence>
<reference evidence="8" key="2">
    <citation type="submission" date="2020-02" db="EMBL/GenBank/DDBJ databases">
        <authorList>
            <person name="Gilchrist C.L.M."/>
            <person name="Chooi Y.-H."/>
        </authorList>
    </citation>
    <scope>NUCLEOTIDE SEQUENCE</scope>
    <source>
        <strain evidence="8">MST-FP2251</strain>
    </source>
</reference>
<feature type="region of interest" description="Disordered" evidence="5">
    <location>
        <begin position="1"/>
        <end position="62"/>
    </location>
</feature>
<feature type="transmembrane region" description="Helical" evidence="6">
    <location>
        <begin position="78"/>
        <end position="98"/>
    </location>
</feature>
<evidence type="ECO:0000313" key="9">
    <source>
        <dbReference type="Proteomes" id="UP001194746"/>
    </source>
</evidence>
<comment type="subcellular location">
    <subcellularLocation>
        <location evidence="1">Membrane</location>
        <topology evidence="1">Multi-pass membrane protein</topology>
    </subcellularLocation>
</comment>
<evidence type="ECO:0000313" key="8">
    <source>
        <dbReference type="EMBL" id="KAF9889810.1"/>
    </source>
</evidence>
<feature type="transmembrane region" description="Helical" evidence="6">
    <location>
        <begin position="449"/>
        <end position="467"/>
    </location>
</feature>
<dbReference type="GO" id="GO:0005886">
    <property type="term" value="C:plasma membrane"/>
    <property type="evidence" value="ECO:0007669"/>
    <property type="project" value="TreeGrafter"/>
</dbReference>
<evidence type="ECO:0000256" key="3">
    <source>
        <dbReference type="ARBA" id="ARBA00022989"/>
    </source>
</evidence>
<name>A0AAD4GUM0_ASPNN</name>
<feature type="transmembrane region" description="Helical" evidence="6">
    <location>
        <begin position="234"/>
        <end position="254"/>
    </location>
</feature>
<dbReference type="PROSITE" id="PS50850">
    <property type="entry name" value="MFS"/>
    <property type="match status" value="1"/>
</dbReference>
<dbReference type="GO" id="GO:0022857">
    <property type="term" value="F:transmembrane transporter activity"/>
    <property type="evidence" value="ECO:0007669"/>
    <property type="project" value="InterPro"/>
</dbReference>
<protein>
    <recommendedName>
        <fullName evidence="7">Major facilitator superfamily (MFS) profile domain-containing protein</fullName>
    </recommendedName>
</protein>
<reference evidence="8" key="1">
    <citation type="journal article" date="2019" name="Beilstein J. Org. Chem.">
        <title>Nanangenines: drimane sesquiterpenoids as the dominant metabolite cohort of a novel Australian fungus, Aspergillus nanangensis.</title>
        <authorList>
            <person name="Lacey H.J."/>
            <person name="Gilchrist C.L.M."/>
            <person name="Crombie A."/>
            <person name="Kalaitzis J.A."/>
            <person name="Vuong D."/>
            <person name="Rutledge P.J."/>
            <person name="Turner P."/>
            <person name="Pitt J.I."/>
            <person name="Lacey E."/>
            <person name="Chooi Y.H."/>
            <person name="Piggott A.M."/>
        </authorList>
    </citation>
    <scope>NUCLEOTIDE SEQUENCE</scope>
    <source>
        <strain evidence="8">MST-FP2251</strain>
    </source>
</reference>
<accession>A0AAD4GUM0</accession>
<dbReference type="InterPro" id="IPR020846">
    <property type="entry name" value="MFS_dom"/>
</dbReference>
<gene>
    <name evidence="8" type="ORF">FE257_006900</name>
</gene>
<feature type="transmembrane region" description="Helical" evidence="6">
    <location>
        <begin position="170"/>
        <end position="190"/>
    </location>
</feature>
<dbReference type="InterPro" id="IPR036259">
    <property type="entry name" value="MFS_trans_sf"/>
</dbReference>
<feature type="transmembrane region" description="Helical" evidence="6">
    <location>
        <begin position="479"/>
        <end position="501"/>
    </location>
</feature>
<keyword evidence="4 6" id="KW-0472">Membrane</keyword>
<evidence type="ECO:0000259" key="7">
    <source>
        <dbReference type="PROSITE" id="PS50850"/>
    </source>
</evidence>
<feature type="transmembrane region" description="Helical" evidence="6">
    <location>
        <begin position="118"/>
        <end position="137"/>
    </location>
</feature>
<comment type="caution">
    <text evidence="8">The sequence shown here is derived from an EMBL/GenBank/DDBJ whole genome shotgun (WGS) entry which is preliminary data.</text>
</comment>
<dbReference type="InterPro" id="IPR011701">
    <property type="entry name" value="MFS"/>
</dbReference>
<dbReference type="Proteomes" id="UP001194746">
    <property type="component" value="Unassembled WGS sequence"/>
</dbReference>
<proteinExistence type="predicted"/>
<feature type="transmembrane region" description="Helical" evidence="6">
    <location>
        <begin position="144"/>
        <end position="164"/>
    </location>
</feature>
<evidence type="ECO:0000256" key="4">
    <source>
        <dbReference type="ARBA" id="ARBA00023136"/>
    </source>
</evidence>
<dbReference type="SUPFAM" id="SSF103473">
    <property type="entry name" value="MFS general substrate transporter"/>
    <property type="match status" value="1"/>
</dbReference>
<evidence type="ECO:0000256" key="6">
    <source>
        <dbReference type="SAM" id="Phobius"/>
    </source>
</evidence>
<dbReference type="AlphaFoldDB" id="A0AAD4GUM0"/>